<protein>
    <submittedName>
        <fullName evidence="2">Uncharacterized protein</fullName>
    </submittedName>
</protein>
<proteinExistence type="predicted"/>
<sequence length="253" mass="24379">MAKLQFSSIGLLLLKAVAALAAPNGSPTSAQPALRVFGASTFATATAMPASSILSQSEPHQFQADLKRRSISLVSLPGTLSSASLSIANSFTNDGNSSGANPSSVATSSSPDVMATGKFTAADGGVYGVTSQSGYVVVDGKTLYSGQRALIGNEEVTEGPSGLVANGAKVALSTTTISPAVTTSSAEATTTSSAVSSVATSTASGSVIAAGSTLATVAAAASSSSSAAAAAPTYQAGHALAAAAGGLVGLMLL</sequence>
<evidence type="ECO:0000256" key="1">
    <source>
        <dbReference type="SAM" id="SignalP"/>
    </source>
</evidence>
<feature type="chain" id="PRO_5043945162" evidence="1">
    <location>
        <begin position="22"/>
        <end position="253"/>
    </location>
</feature>
<dbReference type="Proteomes" id="UP001324427">
    <property type="component" value="Unassembled WGS sequence"/>
</dbReference>
<dbReference type="EMBL" id="JAVFHQ010000016">
    <property type="protein sequence ID" value="KAK4546087.1"/>
    <property type="molecule type" value="Genomic_DNA"/>
</dbReference>
<organism evidence="2 3">
    <name type="scientific">Oleoguttula mirabilis</name>
    <dbReference type="NCBI Taxonomy" id="1507867"/>
    <lineage>
        <taxon>Eukaryota</taxon>
        <taxon>Fungi</taxon>
        <taxon>Dikarya</taxon>
        <taxon>Ascomycota</taxon>
        <taxon>Pezizomycotina</taxon>
        <taxon>Dothideomycetes</taxon>
        <taxon>Dothideomycetidae</taxon>
        <taxon>Mycosphaerellales</taxon>
        <taxon>Teratosphaeriaceae</taxon>
        <taxon>Oleoguttula</taxon>
    </lineage>
</organism>
<gene>
    <name evidence="2" type="ORF">LTR36_002224</name>
</gene>
<keyword evidence="3" id="KW-1185">Reference proteome</keyword>
<keyword evidence="1" id="KW-0732">Signal</keyword>
<evidence type="ECO:0000313" key="2">
    <source>
        <dbReference type="EMBL" id="KAK4546087.1"/>
    </source>
</evidence>
<comment type="caution">
    <text evidence="2">The sequence shown here is derived from an EMBL/GenBank/DDBJ whole genome shotgun (WGS) entry which is preliminary data.</text>
</comment>
<feature type="signal peptide" evidence="1">
    <location>
        <begin position="1"/>
        <end position="21"/>
    </location>
</feature>
<name>A0AAV9JKQ9_9PEZI</name>
<dbReference type="AlphaFoldDB" id="A0AAV9JKQ9"/>
<accession>A0AAV9JKQ9</accession>
<evidence type="ECO:0000313" key="3">
    <source>
        <dbReference type="Proteomes" id="UP001324427"/>
    </source>
</evidence>
<reference evidence="2 3" key="1">
    <citation type="submission" date="2021-11" db="EMBL/GenBank/DDBJ databases">
        <title>Black yeast isolated from Biological Soil Crust.</title>
        <authorList>
            <person name="Kurbessoian T."/>
        </authorList>
    </citation>
    <scope>NUCLEOTIDE SEQUENCE [LARGE SCALE GENOMIC DNA]</scope>
    <source>
        <strain evidence="2 3">CCFEE 5522</strain>
    </source>
</reference>